<evidence type="ECO:0000313" key="3">
    <source>
        <dbReference type="Proteomes" id="UP001614394"/>
    </source>
</evidence>
<keyword evidence="1" id="KW-0472">Membrane</keyword>
<protein>
    <submittedName>
        <fullName evidence="2">DUF6082 family protein</fullName>
    </submittedName>
</protein>
<name>A0ABW8C984_9ACTN</name>
<dbReference type="InterPro" id="IPR045728">
    <property type="entry name" value="DUF6082"/>
</dbReference>
<proteinExistence type="predicted"/>
<sequence>MSGLLFLGLILVTPFFLRAVGPSGTDWAKLSEISQTYGAVSVPLSMVALAGVIASLAYQARQTRIAQAETNRSSHRELVLLAISKPELRQCWEPPVVAMTTAEWERIAFTNLILSGWENAYRLGSLTDVQLRLMLTGHFRGGPARTHWSQARTGWLELAEEARDRRARGFAVIAEECFQAAVAAGTAVAGDDYFAR</sequence>
<evidence type="ECO:0000313" key="2">
    <source>
        <dbReference type="EMBL" id="MFI9102974.1"/>
    </source>
</evidence>
<evidence type="ECO:0000256" key="1">
    <source>
        <dbReference type="SAM" id="Phobius"/>
    </source>
</evidence>
<dbReference type="EMBL" id="JBITYG010000006">
    <property type="protein sequence ID" value="MFI9102974.1"/>
    <property type="molecule type" value="Genomic_DNA"/>
</dbReference>
<reference evidence="2 3" key="1">
    <citation type="submission" date="2024-10" db="EMBL/GenBank/DDBJ databases">
        <title>The Natural Products Discovery Center: Release of the First 8490 Sequenced Strains for Exploring Actinobacteria Biosynthetic Diversity.</title>
        <authorList>
            <person name="Kalkreuter E."/>
            <person name="Kautsar S.A."/>
            <person name="Yang D."/>
            <person name="Bader C.D."/>
            <person name="Teijaro C.N."/>
            <person name="Fluegel L."/>
            <person name="Davis C.M."/>
            <person name="Simpson J.R."/>
            <person name="Lauterbach L."/>
            <person name="Steele A.D."/>
            <person name="Gui C."/>
            <person name="Meng S."/>
            <person name="Li G."/>
            <person name="Viehrig K."/>
            <person name="Ye F."/>
            <person name="Su P."/>
            <person name="Kiefer A.F."/>
            <person name="Nichols A."/>
            <person name="Cepeda A.J."/>
            <person name="Yan W."/>
            <person name="Fan B."/>
            <person name="Jiang Y."/>
            <person name="Adhikari A."/>
            <person name="Zheng C.-J."/>
            <person name="Schuster L."/>
            <person name="Cowan T.M."/>
            <person name="Smanski M.J."/>
            <person name="Chevrette M.G."/>
            <person name="De Carvalho L.P.S."/>
            <person name="Shen B."/>
        </authorList>
    </citation>
    <scope>NUCLEOTIDE SEQUENCE [LARGE SCALE GENOMIC DNA]</scope>
    <source>
        <strain evidence="2 3">NPDC053399</strain>
    </source>
</reference>
<keyword evidence="1" id="KW-1133">Transmembrane helix</keyword>
<dbReference type="Proteomes" id="UP001614394">
    <property type="component" value="Unassembled WGS sequence"/>
</dbReference>
<feature type="transmembrane region" description="Helical" evidence="1">
    <location>
        <begin position="35"/>
        <end position="58"/>
    </location>
</feature>
<dbReference type="Pfam" id="PF19560">
    <property type="entry name" value="DUF6082"/>
    <property type="match status" value="1"/>
</dbReference>
<keyword evidence="3" id="KW-1185">Reference proteome</keyword>
<accession>A0ABW8C984</accession>
<dbReference type="RefSeq" id="WP_399651301.1">
    <property type="nucleotide sequence ID" value="NZ_JBITYG010000006.1"/>
</dbReference>
<gene>
    <name evidence="2" type="ORF">ACIGXA_20865</name>
</gene>
<keyword evidence="1" id="KW-0812">Transmembrane</keyword>
<comment type="caution">
    <text evidence="2">The sequence shown here is derived from an EMBL/GenBank/DDBJ whole genome shotgun (WGS) entry which is preliminary data.</text>
</comment>
<organism evidence="2 3">
    <name type="scientific">Streptomyces fildesensis</name>
    <dbReference type="NCBI Taxonomy" id="375757"/>
    <lineage>
        <taxon>Bacteria</taxon>
        <taxon>Bacillati</taxon>
        <taxon>Actinomycetota</taxon>
        <taxon>Actinomycetes</taxon>
        <taxon>Kitasatosporales</taxon>
        <taxon>Streptomycetaceae</taxon>
        <taxon>Streptomyces</taxon>
    </lineage>
</organism>